<dbReference type="FunFam" id="3.30.420.40:FF:000171">
    <property type="entry name" value="Heat shock 70 kDa protein 4"/>
    <property type="match status" value="2"/>
</dbReference>
<dbReference type="OrthoDB" id="434160at2759"/>
<dbReference type="AlphaFoldDB" id="A0A0C2WU91"/>
<dbReference type="FunFam" id="3.90.640.10:FF:000004">
    <property type="entry name" value="Heat shock 70 kDa protein 4"/>
    <property type="match status" value="1"/>
</dbReference>
<dbReference type="Gene3D" id="3.30.420.40">
    <property type="match status" value="2"/>
</dbReference>
<evidence type="ECO:0008006" key="7">
    <source>
        <dbReference type="Google" id="ProtNLM"/>
    </source>
</evidence>
<dbReference type="GO" id="GO:0005634">
    <property type="term" value="C:nucleus"/>
    <property type="evidence" value="ECO:0007669"/>
    <property type="project" value="TreeGrafter"/>
</dbReference>
<dbReference type="STRING" id="933852.A0A0C2WU91"/>
<dbReference type="SUPFAM" id="SSF53067">
    <property type="entry name" value="Actin-like ATPase domain"/>
    <property type="match status" value="2"/>
</dbReference>
<proteinExistence type="inferred from homology"/>
<dbReference type="Gene3D" id="3.90.640.10">
    <property type="entry name" value="Actin, Chain A, domain 4"/>
    <property type="match status" value="1"/>
</dbReference>
<evidence type="ECO:0000256" key="1">
    <source>
        <dbReference type="ARBA" id="ARBA00007381"/>
    </source>
</evidence>
<dbReference type="FunFam" id="3.30.30.30:FF:000002">
    <property type="entry name" value="Heat shock 70 kDa protein 4"/>
    <property type="match status" value="1"/>
</dbReference>
<dbReference type="Gene3D" id="2.60.34.10">
    <property type="entry name" value="Substrate Binding Domain Of DNAk, Chain A, domain 1"/>
    <property type="match status" value="1"/>
</dbReference>
<reference evidence="5 6" key="1">
    <citation type="submission" date="2014-04" db="EMBL/GenBank/DDBJ databases">
        <authorList>
            <consortium name="DOE Joint Genome Institute"/>
            <person name="Kuo A."/>
            <person name="Zuccaro A."/>
            <person name="Kohler A."/>
            <person name="Nagy L.G."/>
            <person name="Floudas D."/>
            <person name="Copeland A."/>
            <person name="Barry K.W."/>
            <person name="Cichocki N."/>
            <person name="Veneault-Fourrey C."/>
            <person name="LaButti K."/>
            <person name="Lindquist E.A."/>
            <person name="Lipzen A."/>
            <person name="Lundell T."/>
            <person name="Morin E."/>
            <person name="Murat C."/>
            <person name="Sun H."/>
            <person name="Tunlid A."/>
            <person name="Henrissat B."/>
            <person name="Grigoriev I.V."/>
            <person name="Hibbett D.S."/>
            <person name="Martin F."/>
            <person name="Nordberg H.P."/>
            <person name="Cantor M.N."/>
            <person name="Hua S.X."/>
        </authorList>
    </citation>
    <scope>NUCLEOTIDE SEQUENCE [LARGE SCALE GENOMIC DNA]</scope>
    <source>
        <strain evidence="5 6">MAFF 305830</strain>
    </source>
</reference>
<feature type="region of interest" description="Disordered" evidence="4">
    <location>
        <begin position="724"/>
        <end position="777"/>
    </location>
</feature>
<name>A0A0C2WU91_SERVB</name>
<evidence type="ECO:0000256" key="3">
    <source>
        <dbReference type="ARBA" id="ARBA00022840"/>
    </source>
</evidence>
<dbReference type="InterPro" id="IPR043129">
    <property type="entry name" value="ATPase_NBD"/>
</dbReference>
<evidence type="ECO:0000256" key="4">
    <source>
        <dbReference type="SAM" id="MobiDB-lite"/>
    </source>
</evidence>
<feature type="compositionally biased region" description="Pro residues" evidence="4">
    <location>
        <begin position="741"/>
        <end position="754"/>
    </location>
</feature>
<dbReference type="GO" id="GO:0140662">
    <property type="term" value="F:ATP-dependent protein folding chaperone"/>
    <property type="evidence" value="ECO:0007669"/>
    <property type="project" value="InterPro"/>
</dbReference>
<evidence type="ECO:0000313" key="5">
    <source>
        <dbReference type="EMBL" id="KIM29723.1"/>
    </source>
</evidence>
<comment type="similarity">
    <text evidence="1">Belongs to the heat shock protein 70 family.</text>
</comment>
<dbReference type="FunFam" id="1.20.1270.10:FF:000002">
    <property type="entry name" value="Heat shock 70 kDa protein 4"/>
    <property type="match status" value="1"/>
</dbReference>
<dbReference type="SUPFAM" id="SSF100934">
    <property type="entry name" value="Heat shock protein 70kD (HSP70), C-terminal subdomain"/>
    <property type="match status" value="2"/>
</dbReference>
<dbReference type="Pfam" id="PF00012">
    <property type="entry name" value="HSP70"/>
    <property type="match status" value="1"/>
</dbReference>
<keyword evidence="3" id="KW-0067">ATP-binding</keyword>
<organism evidence="5 6">
    <name type="scientific">Serendipita vermifera MAFF 305830</name>
    <dbReference type="NCBI Taxonomy" id="933852"/>
    <lineage>
        <taxon>Eukaryota</taxon>
        <taxon>Fungi</taxon>
        <taxon>Dikarya</taxon>
        <taxon>Basidiomycota</taxon>
        <taxon>Agaricomycotina</taxon>
        <taxon>Agaricomycetes</taxon>
        <taxon>Sebacinales</taxon>
        <taxon>Serendipitaceae</taxon>
        <taxon>Serendipita</taxon>
    </lineage>
</organism>
<dbReference type="GO" id="GO:0005524">
    <property type="term" value="F:ATP binding"/>
    <property type="evidence" value="ECO:0007669"/>
    <property type="project" value="UniProtKB-KW"/>
</dbReference>
<dbReference type="InterPro" id="IPR029047">
    <property type="entry name" value="HSP70_peptide-bd_sf"/>
</dbReference>
<dbReference type="Proteomes" id="UP000054097">
    <property type="component" value="Unassembled WGS sequence"/>
</dbReference>
<keyword evidence="6" id="KW-1185">Reference proteome</keyword>
<dbReference type="InterPro" id="IPR029048">
    <property type="entry name" value="HSP70_C_sf"/>
</dbReference>
<dbReference type="PRINTS" id="PR00301">
    <property type="entry name" value="HEATSHOCK70"/>
</dbReference>
<reference evidence="6" key="2">
    <citation type="submission" date="2015-01" db="EMBL/GenBank/DDBJ databases">
        <title>Evolutionary Origins and Diversification of the Mycorrhizal Mutualists.</title>
        <authorList>
            <consortium name="DOE Joint Genome Institute"/>
            <consortium name="Mycorrhizal Genomics Consortium"/>
            <person name="Kohler A."/>
            <person name="Kuo A."/>
            <person name="Nagy L.G."/>
            <person name="Floudas D."/>
            <person name="Copeland A."/>
            <person name="Barry K.W."/>
            <person name="Cichocki N."/>
            <person name="Veneault-Fourrey C."/>
            <person name="LaButti K."/>
            <person name="Lindquist E.A."/>
            <person name="Lipzen A."/>
            <person name="Lundell T."/>
            <person name="Morin E."/>
            <person name="Murat C."/>
            <person name="Riley R."/>
            <person name="Ohm R."/>
            <person name="Sun H."/>
            <person name="Tunlid A."/>
            <person name="Henrissat B."/>
            <person name="Grigoriev I.V."/>
            <person name="Hibbett D.S."/>
            <person name="Martin F."/>
        </authorList>
    </citation>
    <scope>NUCLEOTIDE SEQUENCE [LARGE SCALE GENOMIC DNA]</scope>
    <source>
        <strain evidence="6">MAFF 305830</strain>
    </source>
</reference>
<dbReference type="Gene3D" id="1.20.1270.10">
    <property type="match status" value="2"/>
</dbReference>
<protein>
    <recommendedName>
        <fullName evidence="7">Heat shock protein 70</fullName>
    </recommendedName>
</protein>
<gene>
    <name evidence="5" type="ORF">M408DRAFT_106586</name>
</gene>
<accession>A0A0C2WU91</accession>
<dbReference type="PROSITE" id="PS01036">
    <property type="entry name" value="HSP70_3"/>
    <property type="match status" value="1"/>
</dbReference>
<dbReference type="Gene3D" id="3.30.30.30">
    <property type="match status" value="1"/>
</dbReference>
<keyword evidence="2" id="KW-0547">Nucleotide-binding</keyword>
<dbReference type="SUPFAM" id="SSF100920">
    <property type="entry name" value="Heat shock protein 70kD (HSP70), peptide-binding domain"/>
    <property type="match status" value="1"/>
</dbReference>
<dbReference type="PANTHER" id="PTHR45639">
    <property type="entry name" value="HSC70CB, ISOFORM G-RELATED"/>
    <property type="match status" value="1"/>
</dbReference>
<dbReference type="PANTHER" id="PTHR45639:SF4">
    <property type="entry name" value="HSC70CB, ISOFORM G"/>
    <property type="match status" value="1"/>
</dbReference>
<dbReference type="GO" id="GO:0005829">
    <property type="term" value="C:cytosol"/>
    <property type="evidence" value="ECO:0007669"/>
    <property type="project" value="TreeGrafter"/>
</dbReference>
<dbReference type="InterPro" id="IPR018181">
    <property type="entry name" value="Heat_shock_70_CS"/>
</dbReference>
<dbReference type="InterPro" id="IPR013126">
    <property type="entry name" value="Hsp_70_fam"/>
</dbReference>
<evidence type="ECO:0000313" key="6">
    <source>
        <dbReference type="Proteomes" id="UP000054097"/>
    </source>
</evidence>
<sequence length="777" mass="84876">MAVVGIDLGTLNSKIGVARRKGIDIIANETSNRTTPSLISFGPKQRAIGEPAKTQEVSNFKNTIGSLKRLLGRSASDPEITEHEKKFINATLVDVNGTVGVKVNYAGEQQQYSATQLVAMFLGKLRDTAEIELKTPVSDVVIGVPSWYTDAQRRAMIDAANIAALNPLRIINETTAVALGYGITKSDLPDPENPRHVMFVDVGHSNMTATVVAFSKNQLAVKSSASDRQLGGRDIDYALVRHFSEEFKTKYKIDVLSNPKATFRLIAGCEKLKKVLSANAESNLSVESIMNDVDASSRLTREQMEGLIGPLLDRVQGPIVKALEMAGLAPEQIDTIELVGGTSRVPAIKSRISAIFGGKTLSTTLNQDEAVARGATFACAMLSPVFKVREFAYHDVAAYPVKVQWEPTEEEPDSELVVFPAGNVTPSTKILTTARKAPFDIEAVYAEPEGLPGAVNPWIGRATIKGSPAAGENPTYKVKTRMNANGIVSFEGAYYEEIEEKEDTMEVDAKEGEAVPKKKKIVRKKDVPVVTGYNSLETSTLNNLREQEASMHAADKLVKDTEDRKNALEEYIYDMRGKLEDRYAPYVQPAEKEKLLSMLTKAEDWLYSEEGEDATKSAYTSQLDTLKAVGDPIAFRYTEHSELPKAASLLRETINQFYSQATSGDERYSHIDPKDIQAVVEKVANTQKWLDDAMAKQAERPKNVAPVVTTNEIKKKREELVYFATPIMSKPKPKPVVTDAPTPPSKDTPPPPPAGDEGTPAGSGRGTPAEPTNMDVD</sequence>
<dbReference type="HOGENOM" id="CLU_005965_5_1_1"/>
<evidence type="ECO:0000256" key="2">
    <source>
        <dbReference type="ARBA" id="ARBA00022741"/>
    </source>
</evidence>
<dbReference type="EMBL" id="KN824287">
    <property type="protein sequence ID" value="KIM29723.1"/>
    <property type="molecule type" value="Genomic_DNA"/>
</dbReference>